<dbReference type="InterPro" id="IPR015920">
    <property type="entry name" value="Cellobiose_DH-like_cyt"/>
</dbReference>
<feature type="chain" id="PRO_5020954877" description="Cytochrome b561 domain-containing protein" evidence="9">
    <location>
        <begin position="32"/>
        <end position="522"/>
    </location>
</feature>
<keyword evidence="12" id="KW-1185">Reference proteome</keyword>
<evidence type="ECO:0000256" key="9">
    <source>
        <dbReference type="SAM" id="SignalP"/>
    </source>
</evidence>
<feature type="region of interest" description="Disordered" evidence="7">
    <location>
        <begin position="208"/>
        <end position="237"/>
    </location>
</feature>
<dbReference type="PROSITE" id="PS50939">
    <property type="entry name" value="CYTOCHROME_B561"/>
    <property type="match status" value="1"/>
</dbReference>
<keyword evidence="4" id="KW-0249">Electron transport</keyword>
<organism evidence="11 12">
    <name type="scientific">Steccherinum ochraceum</name>
    <dbReference type="NCBI Taxonomy" id="92696"/>
    <lineage>
        <taxon>Eukaryota</taxon>
        <taxon>Fungi</taxon>
        <taxon>Dikarya</taxon>
        <taxon>Basidiomycota</taxon>
        <taxon>Agaricomycotina</taxon>
        <taxon>Agaricomycetes</taxon>
        <taxon>Polyporales</taxon>
        <taxon>Steccherinaceae</taxon>
        <taxon>Steccherinum</taxon>
    </lineage>
</organism>
<keyword evidence="6 8" id="KW-0472">Membrane</keyword>
<evidence type="ECO:0000256" key="7">
    <source>
        <dbReference type="SAM" id="MobiDB-lite"/>
    </source>
</evidence>
<dbReference type="AlphaFoldDB" id="A0A4R0R0W2"/>
<dbReference type="InterPro" id="IPR005018">
    <property type="entry name" value="DOMON_domain"/>
</dbReference>
<dbReference type="CDD" id="cd08760">
    <property type="entry name" value="Cyt_b561_FRRS1_like"/>
    <property type="match status" value="1"/>
</dbReference>
<feature type="domain" description="Cytochrome b561" evidence="10">
    <location>
        <begin position="200"/>
        <end position="406"/>
    </location>
</feature>
<feature type="transmembrane region" description="Helical" evidence="8">
    <location>
        <begin position="388"/>
        <end position="405"/>
    </location>
</feature>
<keyword evidence="9" id="KW-0732">Signal</keyword>
<feature type="transmembrane region" description="Helical" evidence="8">
    <location>
        <begin position="278"/>
        <end position="296"/>
    </location>
</feature>
<evidence type="ECO:0000256" key="8">
    <source>
        <dbReference type="SAM" id="Phobius"/>
    </source>
</evidence>
<evidence type="ECO:0000313" key="12">
    <source>
        <dbReference type="Proteomes" id="UP000292702"/>
    </source>
</evidence>
<dbReference type="PANTHER" id="PTHR47797:SF3">
    <property type="entry name" value="CYTOCHROME B561 DOMAIN-CONTAINING PROTEIN"/>
    <property type="match status" value="1"/>
</dbReference>
<dbReference type="SMART" id="SM00664">
    <property type="entry name" value="DoH"/>
    <property type="match status" value="1"/>
</dbReference>
<dbReference type="EMBL" id="RWJN01000600">
    <property type="protein sequence ID" value="TCD60420.1"/>
    <property type="molecule type" value="Genomic_DNA"/>
</dbReference>
<accession>A0A4R0R0W2</accession>
<dbReference type="SMART" id="SM00665">
    <property type="entry name" value="B561"/>
    <property type="match status" value="1"/>
</dbReference>
<dbReference type="GO" id="GO:0016020">
    <property type="term" value="C:membrane"/>
    <property type="evidence" value="ECO:0007669"/>
    <property type="project" value="UniProtKB-SubCell"/>
</dbReference>
<dbReference type="Pfam" id="PF03188">
    <property type="entry name" value="Cytochrom_B561"/>
    <property type="match status" value="1"/>
</dbReference>
<feature type="transmembrane region" description="Helical" evidence="8">
    <location>
        <begin position="243"/>
        <end position="266"/>
    </location>
</feature>
<dbReference type="CDD" id="cd09630">
    <property type="entry name" value="CDH_like_cytochrome"/>
    <property type="match status" value="1"/>
</dbReference>
<dbReference type="STRING" id="92696.A0A4R0R0W2"/>
<protein>
    <recommendedName>
        <fullName evidence="10">Cytochrome b561 domain-containing protein</fullName>
    </recommendedName>
</protein>
<evidence type="ECO:0000256" key="1">
    <source>
        <dbReference type="ARBA" id="ARBA00004370"/>
    </source>
</evidence>
<dbReference type="Proteomes" id="UP000292702">
    <property type="component" value="Unassembled WGS sequence"/>
</dbReference>
<feature type="signal peptide" evidence="9">
    <location>
        <begin position="1"/>
        <end position="31"/>
    </location>
</feature>
<evidence type="ECO:0000256" key="2">
    <source>
        <dbReference type="ARBA" id="ARBA00022448"/>
    </source>
</evidence>
<dbReference type="Gene3D" id="1.20.120.1770">
    <property type="match status" value="1"/>
</dbReference>
<keyword evidence="2" id="KW-0813">Transport</keyword>
<sequence length="522" mass="56679">MSSFNFSCLPRHLLLLICLVSSGHWTRPVTASLTGDSWCGTLMCVKATVNDTLVTYELKSLNQLGWMSIGFGGHMSDTPLVIMWPNANGSITLSHRQATGHVQPTPVASPPRTARISQHTNLTSQASPTLAFDIPKNNDTLQQLIWAFGVTRPPPDSDSTLEQHQDAGPFTLDLTKVLDDSGNSNAGDNGDDPATAAAPTSAIIATTTSSLPTFTPPPPQSPAQPSSSDPENKVHKSEHDSLLLAHGALSFLGFAVLLPASVLAARWGRTRTDRWLKIHWFINVVLSVPVCVVGWVLGPLSVSRRGRKHVVNEHQILGVVVFALYMLQLLLGTLIIQRRAKPSTPHPPRNIVHVVLGLSILILCFVETKTGITRDPQFSSDTVKILTALWAAWTIIIPSSYLIGLKDLRRQRDQERLGWHTPAPPIPLGLLASPVGSTPFTSRRGESASGTAASRRETSDEDDGTHDMFSRRRDSSSDPEATEMREVVRDRAIPISASTVISPSAASTSLIPQSVTFRTDMW</sequence>
<feature type="region of interest" description="Disordered" evidence="7">
    <location>
        <begin position="439"/>
        <end position="486"/>
    </location>
</feature>
<keyword evidence="5 8" id="KW-1133">Transmembrane helix</keyword>
<feature type="region of interest" description="Disordered" evidence="7">
    <location>
        <begin position="175"/>
        <end position="196"/>
    </location>
</feature>
<evidence type="ECO:0000256" key="6">
    <source>
        <dbReference type="ARBA" id="ARBA00023136"/>
    </source>
</evidence>
<gene>
    <name evidence="11" type="ORF">EIP91_010212</name>
</gene>
<feature type="transmembrane region" description="Helical" evidence="8">
    <location>
        <begin position="316"/>
        <end position="336"/>
    </location>
</feature>
<name>A0A4R0R0W2_9APHY</name>
<dbReference type="OrthoDB" id="366214at2759"/>
<dbReference type="SUPFAM" id="SSF49344">
    <property type="entry name" value="CBD9-like"/>
    <property type="match status" value="1"/>
</dbReference>
<dbReference type="InterPro" id="IPR006593">
    <property type="entry name" value="Cyt_b561/ferric_Rdtase_TM"/>
</dbReference>
<evidence type="ECO:0000256" key="5">
    <source>
        <dbReference type="ARBA" id="ARBA00022989"/>
    </source>
</evidence>
<evidence type="ECO:0000313" key="11">
    <source>
        <dbReference type="EMBL" id="TCD60420.1"/>
    </source>
</evidence>
<comment type="subcellular location">
    <subcellularLocation>
        <location evidence="1">Membrane</location>
    </subcellularLocation>
</comment>
<dbReference type="Gene3D" id="2.60.40.1210">
    <property type="entry name" value="Cellobiose dehydrogenase, cytochrome domain"/>
    <property type="match status" value="1"/>
</dbReference>
<feature type="transmembrane region" description="Helical" evidence="8">
    <location>
        <begin position="348"/>
        <end position="368"/>
    </location>
</feature>
<proteinExistence type="predicted"/>
<evidence type="ECO:0000259" key="10">
    <source>
        <dbReference type="PROSITE" id="PS50939"/>
    </source>
</evidence>
<comment type="caution">
    <text evidence="11">The sequence shown here is derived from an EMBL/GenBank/DDBJ whole genome shotgun (WGS) entry which is preliminary data.</text>
</comment>
<keyword evidence="3 8" id="KW-0812">Transmembrane</keyword>
<dbReference type="Pfam" id="PF16010">
    <property type="entry name" value="CDH-cyt"/>
    <property type="match status" value="1"/>
</dbReference>
<feature type="compositionally biased region" description="Basic and acidic residues" evidence="7">
    <location>
        <begin position="465"/>
        <end position="486"/>
    </location>
</feature>
<evidence type="ECO:0000256" key="4">
    <source>
        <dbReference type="ARBA" id="ARBA00022982"/>
    </source>
</evidence>
<dbReference type="PANTHER" id="PTHR47797">
    <property type="entry name" value="DEHYDROGENASE, PUTATIVE (AFU_ORTHOLOGUE AFUA_8G05805)-RELATED"/>
    <property type="match status" value="1"/>
</dbReference>
<reference evidence="11 12" key="1">
    <citation type="submission" date="2018-11" db="EMBL/GenBank/DDBJ databases">
        <title>Genome assembly of Steccherinum ochraceum LE-BIN_3174, the white-rot fungus of the Steccherinaceae family (The Residual Polyporoid clade, Polyporales, Basidiomycota).</title>
        <authorList>
            <person name="Fedorova T.V."/>
            <person name="Glazunova O.A."/>
            <person name="Landesman E.O."/>
            <person name="Moiseenko K.V."/>
            <person name="Psurtseva N.V."/>
            <person name="Savinova O.S."/>
            <person name="Shakhova N.V."/>
            <person name="Tyazhelova T.V."/>
            <person name="Vasina D.V."/>
        </authorList>
    </citation>
    <scope>NUCLEOTIDE SEQUENCE [LARGE SCALE GENOMIC DNA]</scope>
    <source>
        <strain evidence="11 12">LE-BIN_3174</strain>
    </source>
</reference>
<evidence type="ECO:0000256" key="3">
    <source>
        <dbReference type="ARBA" id="ARBA00022692"/>
    </source>
</evidence>